<dbReference type="RefSeq" id="WP_306417341.1">
    <property type="nucleotide sequence ID" value="NZ_BIIS01000010.1"/>
</dbReference>
<name>A0ABU5M6G7_RAOPL</name>
<gene>
    <name evidence="1" type="ORF">U5E74_19410</name>
</gene>
<sequence>MQPEVLRGDITNNDITFTQRRRVIFPQGTIAESNEWYHHFTSVW</sequence>
<reference evidence="1 2" key="1">
    <citation type="submission" date="2023-12" db="EMBL/GenBank/DDBJ databases">
        <title>N/s.</title>
        <authorList>
            <person name="Dale J."/>
        </authorList>
    </citation>
    <scope>NUCLEOTIDE SEQUENCE [LARGE SCALE GENOMIC DNA]</scope>
    <source>
        <strain evidence="1 2">2023EL-01226</strain>
    </source>
</reference>
<dbReference type="EMBL" id="JAXUDK010000013">
    <property type="protein sequence ID" value="MDZ7467799.1"/>
    <property type="molecule type" value="Genomic_DNA"/>
</dbReference>
<keyword evidence="2" id="KW-1185">Reference proteome</keyword>
<evidence type="ECO:0000313" key="2">
    <source>
        <dbReference type="Proteomes" id="UP001293169"/>
    </source>
</evidence>
<evidence type="ECO:0000313" key="1">
    <source>
        <dbReference type="EMBL" id="MDZ7467799.1"/>
    </source>
</evidence>
<dbReference type="Proteomes" id="UP001293169">
    <property type="component" value="Unassembled WGS sequence"/>
</dbReference>
<dbReference type="GeneID" id="93661917"/>
<comment type="caution">
    <text evidence="1">The sequence shown here is derived from an EMBL/GenBank/DDBJ whole genome shotgun (WGS) entry which is preliminary data.</text>
</comment>
<protein>
    <submittedName>
        <fullName evidence="1">Uncharacterized protein</fullName>
    </submittedName>
</protein>
<proteinExistence type="predicted"/>
<organism evidence="1 2">
    <name type="scientific">Raoultella planticola</name>
    <name type="common">Klebsiella planticola</name>
    <dbReference type="NCBI Taxonomy" id="575"/>
    <lineage>
        <taxon>Bacteria</taxon>
        <taxon>Pseudomonadati</taxon>
        <taxon>Pseudomonadota</taxon>
        <taxon>Gammaproteobacteria</taxon>
        <taxon>Enterobacterales</taxon>
        <taxon>Enterobacteriaceae</taxon>
        <taxon>Klebsiella/Raoultella group</taxon>
        <taxon>Raoultella</taxon>
    </lineage>
</organism>
<accession>A0ABU5M6G7</accession>